<evidence type="ECO:0000313" key="1">
    <source>
        <dbReference type="EMBL" id="AMB86257.1"/>
    </source>
</evidence>
<dbReference type="Proteomes" id="UP000063229">
    <property type="component" value="Chromosome"/>
</dbReference>
<protein>
    <submittedName>
        <fullName evidence="1">Uncharacterized protein</fullName>
    </submittedName>
</protein>
<sequence length="117" mass="13179">MLRLALQQVIQLSGTQPRLPQALLLNEIGNLLIQNQTSSIGAIAFVVSLSTYPHELTSPADAQVLDSFFARGLAGTLFYDRETVVMLQDVHGRLEKLRFLIGQRQLLFKLFDALLWR</sequence>
<dbReference type="EMBL" id="CP014135">
    <property type="protein sequence ID" value="AMB86257.1"/>
    <property type="molecule type" value="Genomic_DNA"/>
</dbReference>
<proteinExistence type="predicted"/>
<reference evidence="1 2" key="1">
    <citation type="submission" date="2016-01" db="EMBL/GenBank/DDBJ databases">
        <authorList>
            <person name="McClelland M."/>
            <person name="Jain A."/>
            <person name="Saraogi P."/>
            <person name="Mendelson R."/>
            <person name="Westerman R."/>
            <person name="SanMiguel P."/>
            <person name="Csonka L."/>
        </authorList>
    </citation>
    <scope>NUCLEOTIDE SEQUENCE [LARGE SCALE GENOMIC DNA]</scope>
    <source>
        <strain evidence="1 2">NCPPB 2472</strain>
    </source>
</reference>
<evidence type="ECO:0000313" key="2">
    <source>
        <dbReference type="Proteomes" id="UP000063229"/>
    </source>
</evidence>
<organism evidence="1 2">
    <name type="scientific">Pseudomonas agarici</name>
    <dbReference type="NCBI Taxonomy" id="46677"/>
    <lineage>
        <taxon>Bacteria</taxon>
        <taxon>Pseudomonadati</taxon>
        <taxon>Pseudomonadota</taxon>
        <taxon>Gammaproteobacteria</taxon>
        <taxon>Pseudomonadales</taxon>
        <taxon>Pseudomonadaceae</taxon>
        <taxon>Pseudomonas</taxon>
    </lineage>
</organism>
<gene>
    <name evidence="1" type="ORF">AWM79_13475</name>
</gene>
<accession>A0A0X1T2C9</accession>
<dbReference type="KEGG" id="pagb:AWM79_13475"/>
<keyword evidence="2" id="KW-1185">Reference proteome</keyword>
<dbReference type="AlphaFoldDB" id="A0A0X1T2C9"/>
<name>A0A0X1T2C9_PSEAA</name>